<dbReference type="PANTHER" id="PTHR11516:SF60">
    <property type="entry name" value="PYRUVATE DEHYDROGENASE E1 COMPONENT SUBUNIT ALPHA"/>
    <property type="match status" value="1"/>
</dbReference>
<comment type="cofactor">
    <cofactor evidence="1 8">
        <name>thiamine diphosphate</name>
        <dbReference type="ChEBI" id="CHEBI:58937"/>
    </cofactor>
</comment>
<evidence type="ECO:0000313" key="12">
    <source>
        <dbReference type="Proteomes" id="UP000184731"/>
    </source>
</evidence>
<evidence type="ECO:0000256" key="8">
    <source>
        <dbReference type="RuleBase" id="RU361139"/>
    </source>
</evidence>
<dbReference type="PANTHER" id="PTHR11516">
    <property type="entry name" value="PYRUVATE DEHYDROGENASE E1 COMPONENT, ALPHA SUBUNIT BACTERIAL AND ORGANELLAR"/>
    <property type="match status" value="1"/>
</dbReference>
<keyword evidence="9" id="KW-0175">Coiled coil</keyword>
<dbReference type="Gene3D" id="3.40.50.970">
    <property type="match status" value="1"/>
</dbReference>
<dbReference type="KEGG" id="saqi:AXG55_05015"/>
<reference evidence="11 12" key="1">
    <citation type="submission" date="2016-10" db="EMBL/GenBank/DDBJ databases">
        <title>Silvanigrella aquatica sp. nov., isolated from a freshwater lake located in the Black Forest, Germany, description of Silvanigrellaceae fam. nov., Silvanigrellales ord. nov., reclassification of the order Bdellovibrionales in the class Oligoflexia, reclassification of the families Bacteriovoracaceae and Halobacteriovoraceae in the new order Bacteriovoracales ord. nov., and reclassification of the family Pseudobacteriovoracaceae in the order Oligoflexiales.</title>
        <authorList>
            <person name="Hahn M.W."/>
            <person name="Schmidt J."/>
            <person name="Koll U."/>
            <person name="Rohde M."/>
            <person name="Verbag S."/>
            <person name="Pitt A."/>
            <person name="Nakai R."/>
            <person name="Naganuma T."/>
            <person name="Lang E."/>
        </authorList>
    </citation>
    <scope>NUCLEOTIDE SEQUENCE [LARGE SCALE GENOMIC DNA]</scope>
    <source>
        <strain evidence="11 12">MWH-Nonnen-W8red</strain>
    </source>
</reference>
<dbReference type="InterPro" id="IPR029061">
    <property type="entry name" value="THDP-binding"/>
</dbReference>
<sequence>MAQKLSNQLLVAFYKEMLLGRRIEERVGQLYVQQKFSGFCHLYIGQEAVGTGCLNAIRKGQDYVITGYRDHFLPIILGMDPGMMLSELLGKVTGCARGKGGSMHMFSEKLRFMGGHGIVGGQVPLAVGAAWKIKYNKEDNVALCFLGDAAINQGQFHEALNMAAIWDLPCIIIIENNMYGMGTAISRTCSLNNLADRAKGYNMRQAIVDGRNVVNTYNQMKEIVEETRKTSKPILVEIQTYRFRGHSVSDPGNYRTKEEVEKERSRDCLILLKDIMLQQKAAKEDDFETYEEEIADIVEKAVTFADEAPEPGLEEIYEHVLV</sequence>
<comment type="function">
    <text evidence="8">The pyruvate dehydrogenase complex catalyzes the overall conversion of pyruvate to acetyl-CoA and CO(2).</text>
</comment>
<gene>
    <name evidence="8" type="primary">pdhA</name>
    <name evidence="11" type="ORF">AXG55_05015</name>
</gene>
<dbReference type="Pfam" id="PF00676">
    <property type="entry name" value="E1_dh"/>
    <property type="match status" value="1"/>
</dbReference>
<dbReference type="InterPro" id="IPR050642">
    <property type="entry name" value="PDH_E1_Alpha_Subunit"/>
</dbReference>
<evidence type="ECO:0000256" key="6">
    <source>
        <dbReference type="ARBA" id="ARBA00023052"/>
    </source>
</evidence>
<proteinExistence type="predicted"/>
<evidence type="ECO:0000256" key="5">
    <source>
        <dbReference type="ARBA" id="ARBA00023002"/>
    </source>
</evidence>
<dbReference type="EMBL" id="CP017834">
    <property type="protein sequence ID" value="APJ03296.1"/>
    <property type="molecule type" value="Genomic_DNA"/>
</dbReference>
<dbReference type="InterPro" id="IPR001017">
    <property type="entry name" value="DH_E1"/>
</dbReference>
<dbReference type="GO" id="GO:0006086">
    <property type="term" value="P:pyruvate decarboxylation to acetyl-CoA"/>
    <property type="evidence" value="ECO:0007669"/>
    <property type="project" value="InterPro"/>
</dbReference>
<comment type="subunit">
    <text evidence="2 8">Heterodimer of an alpha and a beta chain.</text>
</comment>
<evidence type="ECO:0000256" key="9">
    <source>
        <dbReference type="SAM" id="Coils"/>
    </source>
</evidence>
<keyword evidence="5 8" id="KW-0560">Oxidoreductase</keyword>
<dbReference type="Proteomes" id="UP000184731">
    <property type="component" value="Chromosome"/>
</dbReference>
<dbReference type="CDD" id="cd02000">
    <property type="entry name" value="TPP_E1_PDC_ADC_BCADC"/>
    <property type="match status" value="1"/>
</dbReference>
<dbReference type="STRING" id="1915309.AXG55_05015"/>
<dbReference type="FunFam" id="3.40.50.970:FF:000013">
    <property type="entry name" value="Pyruvate dehydrogenase E1 component subunit alpha"/>
    <property type="match status" value="1"/>
</dbReference>
<evidence type="ECO:0000256" key="2">
    <source>
        <dbReference type="ARBA" id="ARBA00011870"/>
    </source>
</evidence>
<evidence type="ECO:0000256" key="7">
    <source>
        <dbReference type="ARBA" id="ARBA00023317"/>
    </source>
</evidence>
<keyword evidence="12" id="KW-1185">Reference proteome</keyword>
<evidence type="ECO:0000256" key="4">
    <source>
        <dbReference type="ARBA" id="ARBA00014159"/>
    </source>
</evidence>
<dbReference type="AlphaFoldDB" id="A0A1L4CZB9"/>
<name>A0A1L4CZB9_9BACT</name>
<dbReference type="InterPro" id="IPR017597">
    <property type="entry name" value="Pyrv_DH_E1_asu_subgrp-y"/>
</dbReference>
<feature type="domain" description="Dehydrogenase E1 component" evidence="10">
    <location>
        <begin position="17"/>
        <end position="312"/>
    </location>
</feature>
<evidence type="ECO:0000256" key="1">
    <source>
        <dbReference type="ARBA" id="ARBA00001964"/>
    </source>
</evidence>
<evidence type="ECO:0000259" key="10">
    <source>
        <dbReference type="Pfam" id="PF00676"/>
    </source>
</evidence>
<evidence type="ECO:0000256" key="3">
    <source>
        <dbReference type="ARBA" id="ARBA00012281"/>
    </source>
</evidence>
<dbReference type="EC" id="1.2.4.1" evidence="3 8"/>
<dbReference type="NCBIfam" id="TIGR03182">
    <property type="entry name" value="PDH_E1_alph_y"/>
    <property type="match status" value="1"/>
</dbReference>
<feature type="coiled-coil region" evidence="9">
    <location>
        <begin position="273"/>
        <end position="300"/>
    </location>
</feature>
<dbReference type="GO" id="GO:0004739">
    <property type="term" value="F:pyruvate dehydrogenase (acetyl-transferring) activity"/>
    <property type="evidence" value="ECO:0007669"/>
    <property type="project" value="UniProtKB-UniRule"/>
</dbReference>
<evidence type="ECO:0000313" key="11">
    <source>
        <dbReference type="EMBL" id="APJ03296.1"/>
    </source>
</evidence>
<keyword evidence="6 8" id="KW-0786">Thiamine pyrophosphate</keyword>
<dbReference type="SUPFAM" id="SSF52518">
    <property type="entry name" value="Thiamin diphosphate-binding fold (THDP-binding)"/>
    <property type="match status" value="1"/>
</dbReference>
<organism evidence="11 12">
    <name type="scientific">Silvanigrella aquatica</name>
    <dbReference type="NCBI Taxonomy" id="1915309"/>
    <lineage>
        <taxon>Bacteria</taxon>
        <taxon>Pseudomonadati</taxon>
        <taxon>Bdellovibrionota</taxon>
        <taxon>Oligoflexia</taxon>
        <taxon>Silvanigrellales</taxon>
        <taxon>Silvanigrellaceae</taxon>
        <taxon>Silvanigrella</taxon>
    </lineage>
</organism>
<comment type="catalytic activity">
    <reaction evidence="8">
        <text>N(6)-[(R)-lipoyl]-L-lysyl-[protein] + pyruvate + H(+) = N(6)-[(R)-S(8)-acetyldihydrolipoyl]-L-lysyl-[protein] + CO2</text>
        <dbReference type="Rhea" id="RHEA:19189"/>
        <dbReference type="Rhea" id="RHEA-COMP:10474"/>
        <dbReference type="Rhea" id="RHEA-COMP:10478"/>
        <dbReference type="ChEBI" id="CHEBI:15361"/>
        <dbReference type="ChEBI" id="CHEBI:15378"/>
        <dbReference type="ChEBI" id="CHEBI:16526"/>
        <dbReference type="ChEBI" id="CHEBI:83099"/>
        <dbReference type="ChEBI" id="CHEBI:83111"/>
        <dbReference type="EC" id="1.2.4.1"/>
    </reaction>
</comment>
<protein>
    <recommendedName>
        <fullName evidence="4 8">Pyruvate dehydrogenase E1 component subunit alpha</fullName>
        <ecNumber evidence="3 8">1.2.4.1</ecNumber>
    </recommendedName>
</protein>
<dbReference type="OrthoDB" id="9766715at2"/>
<accession>A0A1L4CZB9</accession>
<dbReference type="RefSeq" id="WP_148697027.1">
    <property type="nucleotide sequence ID" value="NZ_CP017834.1"/>
</dbReference>
<keyword evidence="7 8" id="KW-0670">Pyruvate</keyword>